<sequence length="62" mass="6699">MARTRGLQGGSGLGGGLQRSAAVRRCDRWHAATLTRKDNEATNDSVNESVVSPYSLIFPPIR</sequence>
<dbReference type="Gramene" id="MELO3C015217.2.1">
    <property type="protein sequence ID" value="MELO3C015217.2.1"/>
    <property type="gene ID" value="MELO3C015217.2"/>
</dbReference>
<feature type="compositionally biased region" description="Gly residues" evidence="1">
    <location>
        <begin position="7"/>
        <end position="17"/>
    </location>
</feature>
<accession>A0A9I9DAG9</accession>
<evidence type="ECO:0000256" key="1">
    <source>
        <dbReference type="SAM" id="MobiDB-lite"/>
    </source>
</evidence>
<protein>
    <submittedName>
        <fullName evidence="2">Uncharacterized protein</fullName>
    </submittedName>
</protein>
<organism evidence="2">
    <name type="scientific">Cucumis melo</name>
    <name type="common">Muskmelon</name>
    <dbReference type="NCBI Taxonomy" id="3656"/>
    <lineage>
        <taxon>Eukaryota</taxon>
        <taxon>Viridiplantae</taxon>
        <taxon>Streptophyta</taxon>
        <taxon>Embryophyta</taxon>
        <taxon>Tracheophyta</taxon>
        <taxon>Spermatophyta</taxon>
        <taxon>Magnoliopsida</taxon>
        <taxon>eudicotyledons</taxon>
        <taxon>Gunneridae</taxon>
        <taxon>Pentapetalae</taxon>
        <taxon>rosids</taxon>
        <taxon>fabids</taxon>
        <taxon>Cucurbitales</taxon>
        <taxon>Cucurbitaceae</taxon>
        <taxon>Benincaseae</taxon>
        <taxon>Cucumis</taxon>
    </lineage>
</organism>
<reference evidence="2" key="1">
    <citation type="submission" date="2023-03" db="UniProtKB">
        <authorList>
            <consortium name="EnsemblPlants"/>
        </authorList>
    </citation>
    <scope>IDENTIFICATION</scope>
</reference>
<dbReference type="AlphaFoldDB" id="A0A9I9DAG9"/>
<proteinExistence type="predicted"/>
<feature type="region of interest" description="Disordered" evidence="1">
    <location>
        <begin position="1"/>
        <end position="20"/>
    </location>
</feature>
<dbReference type="EnsemblPlants" id="MELO3C015217.2.1">
    <property type="protein sequence ID" value="MELO3C015217.2.1"/>
    <property type="gene ID" value="MELO3C015217.2"/>
</dbReference>
<evidence type="ECO:0000313" key="2">
    <source>
        <dbReference type="EnsemblPlants" id="MELO3C015217.2.1"/>
    </source>
</evidence>
<name>A0A9I9DAG9_CUCME</name>